<evidence type="ECO:0000256" key="3">
    <source>
        <dbReference type="ARBA" id="ARBA00022512"/>
    </source>
</evidence>
<dbReference type="InterPro" id="IPR011050">
    <property type="entry name" value="Pectin_lyase_fold/virulence"/>
</dbReference>
<accession>A0A7J7C2X7</accession>
<dbReference type="InterPro" id="IPR000743">
    <property type="entry name" value="Glyco_hydro_28"/>
</dbReference>
<evidence type="ECO:0000256" key="8">
    <source>
        <dbReference type="ARBA" id="ARBA00023295"/>
    </source>
</evidence>
<comment type="similarity">
    <text evidence="2 12">Belongs to the glycosyl hydrolase 28 family.</text>
</comment>
<evidence type="ECO:0000256" key="10">
    <source>
        <dbReference type="PROSITE-ProRule" id="PRU00176"/>
    </source>
</evidence>
<gene>
    <name evidence="16" type="ORF">HS088_TW21G00362</name>
</gene>
<dbReference type="SUPFAM" id="SSF51126">
    <property type="entry name" value="Pectin lyase-like"/>
    <property type="match status" value="1"/>
</dbReference>
<dbReference type="SUPFAM" id="SSF54928">
    <property type="entry name" value="RNA-binding domain, RBD"/>
    <property type="match status" value="2"/>
</dbReference>
<feature type="region of interest" description="Disordered" evidence="13">
    <location>
        <begin position="472"/>
        <end position="503"/>
    </location>
</feature>
<evidence type="ECO:0000313" key="17">
    <source>
        <dbReference type="Proteomes" id="UP000593562"/>
    </source>
</evidence>
<keyword evidence="5" id="KW-0677">Repeat</keyword>
<dbReference type="InterPro" id="IPR034823">
    <property type="entry name" value="CID8-like_RRM1"/>
</dbReference>
<keyword evidence="7 10" id="KW-0694">RNA-binding</keyword>
<keyword evidence="3" id="KW-0134">Cell wall</keyword>
<comment type="subcellular location">
    <subcellularLocation>
        <location evidence="1">Secreted</location>
        <location evidence="1">Cell wall</location>
    </subcellularLocation>
</comment>
<dbReference type="InterPro" id="IPR035979">
    <property type="entry name" value="RBD_domain_sf"/>
</dbReference>
<dbReference type="CDD" id="cd12460">
    <property type="entry name" value="RRM2_CID8_like"/>
    <property type="match status" value="1"/>
</dbReference>
<dbReference type="CDD" id="cd12459">
    <property type="entry name" value="RRM1_CID8_like"/>
    <property type="match status" value="1"/>
</dbReference>
<name>A0A7J7C2X7_TRIWF</name>
<dbReference type="PROSITE" id="PS00502">
    <property type="entry name" value="POLYGALACTURONASE"/>
    <property type="match status" value="1"/>
</dbReference>
<feature type="domain" description="RRM" evidence="15">
    <location>
        <begin position="512"/>
        <end position="587"/>
    </location>
</feature>
<dbReference type="Gene3D" id="3.30.70.330">
    <property type="match status" value="2"/>
</dbReference>
<dbReference type="Gene3D" id="2.160.20.10">
    <property type="entry name" value="Single-stranded right-handed beta-helix, Pectin lyase-like"/>
    <property type="match status" value="1"/>
</dbReference>
<dbReference type="InterPro" id="IPR000504">
    <property type="entry name" value="RRM_dom"/>
</dbReference>
<dbReference type="EMBL" id="JAAARO010000021">
    <property type="protein sequence ID" value="KAF5728217.1"/>
    <property type="molecule type" value="Genomic_DNA"/>
</dbReference>
<evidence type="ECO:0000259" key="15">
    <source>
        <dbReference type="PROSITE" id="PS50102"/>
    </source>
</evidence>
<evidence type="ECO:0000256" key="11">
    <source>
        <dbReference type="PROSITE-ProRule" id="PRU10052"/>
    </source>
</evidence>
<organism evidence="16 17">
    <name type="scientific">Tripterygium wilfordii</name>
    <name type="common">Thunder God vine</name>
    <dbReference type="NCBI Taxonomy" id="458696"/>
    <lineage>
        <taxon>Eukaryota</taxon>
        <taxon>Viridiplantae</taxon>
        <taxon>Streptophyta</taxon>
        <taxon>Embryophyta</taxon>
        <taxon>Tracheophyta</taxon>
        <taxon>Spermatophyta</taxon>
        <taxon>Magnoliopsida</taxon>
        <taxon>eudicotyledons</taxon>
        <taxon>Gunneridae</taxon>
        <taxon>Pentapetalae</taxon>
        <taxon>rosids</taxon>
        <taxon>fabids</taxon>
        <taxon>Celastrales</taxon>
        <taxon>Celastraceae</taxon>
        <taxon>Tripterygium</taxon>
    </lineage>
</organism>
<dbReference type="FunFam" id="3.30.70.330:FF:000530">
    <property type="entry name" value="Polyadenylate-binding protein-interacting protein 11"/>
    <property type="match status" value="1"/>
</dbReference>
<evidence type="ECO:0000256" key="4">
    <source>
        <dbReference type="ARBA" id="ARBA00022525"/>
    </source>
</evidence>
<dbReference type="InterPro" id="IPR012677">
    <property type="entry name" value="Nucleotide-bd_a/b_plait_sf"/>
</dbReference>
<evidence type="ECO:0000256" key="12">
    <source>
        <dbReference type="RuleBase" id="RU361169"/>
    </source>
</evidence>
<dbReference type="FunFam" id="2.160.20.10:FF:000004">
    <property type="entry name" value="Pectin lyase-like superfamily protein"/>
    <property type="match status" value="1"/>
</dbReference>
<evidence type="ECO:0000256" key="13">
    <source>
        <dbReference type="SAM" id="MobiDB-lite"/>
    </source>
</evidence>
<dbReference type="InterPro" id="IPR034825">
    <property type="entry name" value="CID8-like_RRM2"/>
</dbReference>
<protein>
    <recommendedName>
        <fullName evidence="15">RRM domain-containing protein</fullName>
    </recommendedName>
</protein>
<dbReference type="PANTHER" id="PTHR31375">
    <property type="match status" value="1"/>
</dbReference>
<proteinExistence type="inferred from homology"/>
<feature type="signal peptide" evidence="14">
    <location>
        <begin position="1"/>
        <end position="19"/>
    </location>
</feature>
<evidence type="ECO:0000256" key="9">
    <source>
        <dbReference type="ARBA" id="ARBA00023316"/>
    </source>
</evidence>
<dbReference type="Pfam" id="PF00295">
    <property type="entry name" value="Glyco_hydro_28"/>
    <property type="match status" value="1"/>
</dbReference>
<dbReference type="Pfam" id="PF00076">
    <property type="entry name" value="RRM_1"/>
    <property type="match status" value="2"/>
</dbReference>
<dbReference type="SMART" id="SM00710">
    <property type="entry name" value="PbH1"/>
    <property type="match status" value="4"/>
</dbReference>
<dbReference type="InParanoid" id="A0A7J7C2X7"/>
<dbReference type="SMART" id="SM00360">
    <property type="entry name" value="RRM"/>
    <property type="match status" value="2"/>
</dbReference>
<evidence type="ECO:0000256" key="6">
    <source>
        <dbReference type="ARBA" id="ARBA00022801"/>
    </source>
</evidence>
<evidence type="ECO:0000256" key="2">
    <source>
        <dbReference type="ARBA" id="ARBA00008834"/>
    </source>
</evidence>
<keyword evidence="14" id="KW-0732">Signal</keyword>
<evidence type="ECO:0000313" key="16">
    <source>
        <dbReference type="EMBL" id="KAF5728217.1"/>
    </source>
</evidence>
<sequence>MGLGRICLVWCILVVTVTCNISGPPQVFDVRNYGAISDGETDNQEAFLKAWNDACKWEGRARLLIPPGTYMVEPIIFSGQCNGSMTVVLKGVLKAPTNPSSFINMDHWITFRYVDWLTVTGGGTLDGQGASAWPYNNCNKNSNCPKLPITMRLDFITNGMLKHIKSVNSKNAHFNLFACNNTKVSHVKITAPGDSPNTDGIKIGGSNNIEISHTGITTGDDCIAILGGGTSGVNITDVFCGPGHGISIGSLGNNNDKDHVADIHVSNCTLNGTTTGLRIKTWPRSLPGNATNITYEQIFMDNVANPIVIDQMYCPSGGCSKQSNSPIQIQDVTYKGIWGTSSSKVAMYFQCSESFPCKNVVTQDIDLFYHGPGGPANSTCNNINGKSYGKQNPRSFAEMSSEVAVVAVSDNDNRAKESVLDSKPKFDSKMMADSKEFNVQKLVDMFTKLNPLAKEFFPSSYNNKINDLFAPSKDSGNDNFSNNRRRRSIYTQGRRRFNGKASRAQREDSVRRTVYVSDIDQQVTEERLAGLFSGCGQVIDCRICGDPHSVLRFAFVEFSDEQGARAALNLGGSMLGYYPVKVLPSKTAILPVNPTFLPRSEDEREMCSRTVYCTNIDKKIPQAEVKNFFEGTCGEVTRLRLLGDEIHSTCIAFVEFAMAESAIIALSCSGMHLGTQPISFKTEVVRLPPNLKLVTMFLPLF</sequence>
<dbReference type="Pfam" id="PF07145">
    <property type="entry name" value="PAM2"/>
    <property type="match status" value="1"/>
</dbReference>
<keyword evidence="8 12" id="KW-0326">Glycosidase</keyword>
<keyword evidence="6 12" id="KW-0378">Hydrolase</keyword>
<dbReference type="InterPro" id="IPR009818">
    <property type="entry name" value="PAM2_motif"/>
</dbReference>
<comment type="caution">
    <text evidence="16">The sequence shown here is derived from an EMBL/GenBank/DDBJ whole genome shotgun (WGS) entry which is preliminary data.</text>
</comment>
<feature type="compositionally biased region" description="Basic residues" evidence="13">
    <location>
        <begin position="483"/>
        <end position="498"/>
    </location>
</feature>
<feature type="domain" description="RRM" evidence="15">
    <location>
        <begin position="609"/>
        <end position="692"/>
    </location>
</feature>
<dbReference type="GO" id="GO:0071555">
    <property type="term" value="P:cell wall organization"/>
    <property type="evidence" value="ECO:0007669"/>
    <property type="project" value="UniProtKB-KW"/>
</dbReference>
<feature type="active site" evidence="11">
    <location>
        <position position="244"/>
    </location>
</feature>
<dbReference type="AlphaFoldDB" id="A0A7J7C2X7"/>
<dbReference type="GO" id="GO:0005975">
    <property type="term" value="P:carbohydrate metabolic process"/>
    <property type="evidence" value="ECO:0007669"/>
    <property type="project" value="InterPro"/>
</dbReference>
<dbReference type="InterPro" id="IPR012334">
    <property type="entry name" value="Pectin_lyas_fold"/>
</dbReference>
<evidence type="ECO:0000256" key="7">
    <source>
        <dbReference type="ARBA" id="ARBA00022884"/>
    </source>
</evidence>
<dbReference type="PROSITE" id="PS50102">
    <property type="entry name" value="RRM"/>
    <property type="match status" value="2"/>
</dbReference>
<dbReference type="GO" id="GO:0003723">
    <property type="term" value="F:RNA binding"/>
    <property type="evidence" value="ECO:0007669"/>
    <property type="project" value="UniProtKB-UniRule"/>
</dbReference>
<keyword evidence="4" id="KW-0964">Secreted</keyword>
<evidence type="ECO:0000256" key="5">
    <source>
        <dbReference type="ARBA" id="ARBA00022737"/>
    </source>
</evidence>
<dbReference type="FunCoup" id="A0A7J7C2X7">
    <property type="interactions" value="26"/>
</dbReference>
<keyword evidence="17" id="KW-1185">Reference proteome</keyword>
<evidence type="ECO:0000256" key="1">
    <source>
        <dbReference type="ARBA" id="ARBA00004191"/>
    </source>
</evidence>
<dbReference type="InterPro" id="IPR006626">
    <property type="entry name" value="PbH1"/>
</dbReference>
<dbReference type="GO" id="GO:0004650">
    <property type="term" value="F:polygalacturonase activity"/>
    <property type="evidence" value="ECO:0007669"/>
    <property type="project" value="InterPro"/>
</dbReference>
<evidence type="ECO:0000256" key="14">
    <source>
        <dbReference type="SAM" id="SignalP"/>
    </source>
</evidence>
<reference evidence="16 17" key="1">
    <citation type="journal article" date="2020" name="Nat. Commun.">
        <title>Genome of Tripterygium wilfordii and identification of cytochrome P450 involved in triptolide biosynthesis.</title>
        <authorList>
            <person name="Tu L."/>
            <person name="Su P."/>
            <person name="Zhang Z."/>
            <person name="Gao L."/>
            <person name="Wang J."/>
            <person name="Hu T."/>
            <person name="Zhou J."/>
            <person name="Zhang Y."/>
            <person name="Zhao Y."/>
            <person name="Liu Y."/>
            <person name="Song Y."/>
            <person name="Tong Y."/>
            <person name="Lu Y."/>
            <person name="Yang J."/>
            <person name="Xu C."/>
            <person name="Jia M."/>
            <person name="Peters R.J."/>
            <person name="Huang L."/>
            <person name="Gao W."/>
        </authorList>
    </citation>
    <scope>NUCLEOTIDE SEQUENCE [LARGE SCALE GENOMIC DNA]</scope>
    <source>
        <strain evidence="17">cv. XIE 37</strain>
        <tissue evidence="16">Leaf</tissue>
    </source>
</reference>
<feature type="chain" id="PRO_5029721083" description="RRM domain-containing protein" evidence="14">
    <location>
        <begin position="20"/>
        <end position="701"/>
    </location>
</feature>
<keyword evidence="9" id="KW-0961">Cell wall biogenesis/degradation</keyword>
<dbReference type="Proteomes" id="UP000593562">
    <property type="component" value="Unassembled WGS sequence"/>
</dbReference>